<sequence length="298" mass="31710">MQHQFTIGEARLRAWASATAASVPRCALHTLFDARPLHRRAAARARPTAGSRHLPRVPCPPVLSLAYRTCIASRAVRCSPVSNPLVRPHARASPPHVNTPPRTPLVGPQSLRSASTPPARCSRSARSPPLLLKFEPGVVVRGFSSGLCPATLTPAFHTHAPPPPLLRRYTPAAPPRIPRRCRGCAPQLRLARIPVCAEESSLVASLLARAGAGRAPPLPHVPLIRIPSASPDTPATPVSSLSPSLAVSYKIPPPARVPTPMCVHRLCAIAIAYPAARLPAVTASTSHASHEPFDSREF</sequence>
<dbReference type="EMBL" id="JARKIE010000040">
    <property type="protein sequence ID" value="KAJ7694768.1"/>
    <property type="molecule type" value="Genomic_DNA"/>
</dbReference>
<gene>
    <name evidence="2" type="ORF">B0H17DRAFT_1198929</name>
</gene>
<comment type="caution">
    <text evidence="2">The sequence shown here is derived from an EMBL/GenBank/DDBJ whole genome shotgun (WGS) entry which is preliminary data.</text>
</comment>
<accession>A0AAD7DLS1</accession>
<evidence type="ECO:0000313" key="2">
    <source>
        <dbReference type="EMBL" id="KAJ7694768.1"/>
    </source>
</evidence>
<evidence type="ECO:0000256" key="1">
    <source>
        <dbReference type="SAM" id="MobiDB-lite"/>
    </source>
</evidence>
<dbReference type="AlphaFoldDB" id="A0AAD7DLS1"/>
<proteinExistence type="predicted"/>
<reference evidence="2" key="1">
    <citation type="submission" date="2023-03" db="EMBL/GenBank/DDBJ databases">
        <title>Massive genome expansion in bonnet fungi (Mycena s.s.) driven by repeated elements and novel gene families across ecological guilds.</title>
        <authorList>
            <consortium name="Lawrence Berkeley National Laboratory"/>
            <person name="Harder C.B."/>
            <person name="Miyauchi S."/>
            <person name="Viragh M."/>
            <person name="Kuo A."/>
            <person name="Thoen E."/>
            <person name="Andreopoulos B."/>
            <person name="Lu D."/>
            <person name="Skrede I."/>
            <person name="Drula E."/>
            <person name="Henrissat B."/>
            <person name="Morin E."/>
            <person name="Kohler A."/>
            <person name="Barry K."/>
            <person name="LaButti K."/>
            <person name="Morin E."/>
            <person name="Salamov A."/>
            <person name="Lipzen A."/>
            <person name="Mereny Z."/>
            <person name="Hegedus B."/>
            <person name="Baldrian P."/>
            <person name="Stursova M."/>
            <person name="Weitz H."/>
            <person name="Taylor A."/>
            <person name="Grigoriev I.V."/>
            <person name="Nagy L.G."/>
            <person name="Martin F."/>
            <person name="Kauserud H."/>
        </authorList>
    </citation>
    <scope>NUCLEOTIDE SEQUENCE</scope>
    <source>
        <strain evidence="2">CBHHK067</strain>
    </source>
</reference>
<evidence type="ECO:0000313" key="3">
    <source>
        <dbReference type="Proteomes" id="UP001221757"/>
    </source>
</evidence>
<protein>
    <submittedName>
        <fullName evidence="2">Uncharacterized protein</fullName>
    </submittedName>
</protein>
<dbReference type="Proteomes" id="UP001221757">
    <property type="component" value="Unassembled WGS sequence"/>
</dbReference>
<name>A0AAD7DLS1_MYCRO</name>
<feature type="region of interest" description="Disordered" evidence="1">
    <location>
        <begin position="83"/>
        <end position="124"/>
    </location>
</feature>
<organism evidence="2 3">
    <name type="scientific">Mycena rosella</name>
    <name type="common">Pink bonnet</name>
    <name type="synonym">Agaricus rosellus</name>
    <dbReference type="NCBI Taxonomy" id="1033263"/>
    <lineage>
        <taxon>Eukaryota</taxon>
        <taxon>Fungi</taxon>
        <taxon>Dikarya</taxon>
        <taxon>Basidiomycota</taxon>
        <taxon>Agaricomycotina</taxon>
        <taxon>Agaricomycetes</taxon>
        <taxon>Agaricomycetidae</taxon>
        <taxon>Agaricales</taxon>
        <taxon>Marasmiineae</taxon>
        <taxon>Mycenaceae</taxon>
        <taxon>Mycena</taxon>
    </lineage>
</organism>
<keyword evidence="3" id="KW-1185">Reference proteome</keyword>